<evidence type="ECO:0000256" key="2">
    <source>
        <dbReference type="SAM" id="Phobius"/>
    </source>
</evidence>
<name>A0A8J2SA40_9CRUS</name>
<keyword evidence="2" id="KW-0472">Membrane</keyword>
<evidence type="ECO:0000256" key="1">
    <source>
        <dbReference type="SAM" id="MobiDB-lite"/>
    </source>
</evidence>
<dbReference type="CDD" id="cd10468">
    <property type="entry name" value="Four-jointed-like_C"/>
    <property type="match status" value="1"/>
</dbReference>
<evidence type="ECO:0000313" key="4">
    <source>
        <dbReference type="Proteomes" id="UP000789390"/>
    </source>
</evidence>
<protein>
    <submittedName>
        <fullName evidence="3">Uncharacterized protein</fullName>
    </submittedName>
</protein>
<feature type="transmembrane region" description="Helical" evidence="2">
    <location>
        <begin position="74"/>
        <end position="98"/>
    </location>
</feature>
<dbReference type="AlphaFoldDB" id="A0A8J2SA40"/>
<reference evidence="3" key="1">
    <citation type="submission" date="2021-11" db="EMBL/GenBank/DDBJ databases">
        <authorList>
            <person name="Schell T."/>
        </authorList>
    </citation>
    <scope>NUCLEOTIDE SEQUENCE</scope>
    <source>
        <strain evidence="3">M5</strain>
    </source>
</reference>
<organism evidence="3 4">
    <name type="scientific">Daphnia galeata</name>
    <dbReference type="NCBI Taxonomy" id="27404"/>
    <lineage>
        <taxon>Eukaryota</taxon>
        <taxon>Metazoa</taxon>
        <taxon>Ecdysozoa</taxon>
        <taxon>Arthropoda</taxon>
        <taxon>Crustacea</taxon>
        <taxon>Branchiopoda</taxon>
        <taxon>Diplostraca</taxon>
        <taxon>Cladocera</taxon>
        <taxon>Anomopoda</taxon>
        <taxon>Daphniidae</taxon>
        <taxon>Daphnia</taxon>
    </lineage>
</organism>
<dbReference type="Proteomes" id="UP000789390">
    <property type="component" value="Unassembled WGS sequence"/>
</dbReference>
<dbReference type="PRINTS" id="PR02072">
    <property type="entry name" value="4JOINTEDBOX1"/>
</dbReference>
<dbReference type="EMBL" id="CAKKLH010000345">
    <property type="protein sequence ID" value="CAH0113733.1"/>
    <property type="molecule type" value="Genomic_DNA"/>
</dbReference>
<dbReference type="OrthoDB" id="10055077at2759"/>
<dbReference type="PANTHER" id="PTHR13147">
    <property type="entry name" value="FOUR-JOINTED BOX PROTEIN 1"/>
    <property type="match status" value="1"/>
</dbReference>
<keyword evidence="2" id="KW-1133">Transmembrane helix</keyword>
<feature type="region of interest" description="Disordered" evidence="1">
    <location>
        <begin position="157"/>
        <end position="182"/>
    </location>
</feature>
<keyword evidence="2" id="KW-0812">Transmembrane</keyword>
<evidence type="ECO:0000313" key="3">
    <source>
        <dbReference type="EMBL" id="CAH0113733.1"/>
    </source>
</evidence>
<comment type="caution">
    <text evidence="3">The sequence shown here is derived from an EMBL/GenBank/DDBJ whole genome shotgun (WGS) entry which is preliminary data.</text>
</comment>
<feature type="compositionally biased region" description="Polar residues" evidence="1">
    <location>
        <begin position="161"/>
        <end position="182"/>
    </location>
</feature>
<dbReference type="PANTHER" id="PTHR13147:SF5">
    <property type="entry name" value="FOUR-JOINTED BOX PROTEIN 1"/>
    <property type="match status" value="1"/>
</dbReference>
<accession>A0A8J2SA40</accession>
<sequence length="532" mass="60689">MVREHVLEQMLSLQYLTTSLRMRRTSSFFDMDPSFSVQSVSRDATLTAGESGGMLCSQSTQHLAGFHPIRASRWLCFLTTCLAFILGVGVGIAVPMLYASSPIEINNSTRMTPWSIVQDPPSYVHLPLDMTSNNGSIPVRSMSARMKAYLRKKEKEMQMPNEISQPSTPSHVSSPSATDEETGMNNVVSFVQPQQTAEIPMILNQESQTTVVSEAVKGIFWSQAVEDILPTGFDEQNAKEWNDFSHQSPIVRIEEGCGRMQNRLITFESGKQSCCRYRQNYDQIQGEIFSFYLSRLLGLPNLPPSSLGLVRPLDRQWINVQSSVNQAQWTEDRPVVYTQFLNDLEPAYIPVQFRGRDRHLNPSDVQHHKLQKNVDRDELLTLAQWSDLLVLDYLTANLDRMVNNLYNMQWNPAMMDSPAHNLARDSKTGLLVFLDNESGLLHGYRLLDKYETYHRSLLDSLCIFRRSTVESLLQLQSKKNVGNLLRHMFETRDQSLVDFLPFLPEKSIKTLNYRIDQVLDQVTKCQSLYGSL</sequence>
<gene>
    <name evidence="3" type="ORF">DGAL_LOCUS17642</name>
</gene>
<proteinExistence type="predicted"/>
<dbReference type="GO" id="GO:0007267">
    <property type="term" value="P:cell-cell signaling"/>
    <property type="evidence" value="ECO:0007669"/>
    <property type="project" value="TreeGrafter"/>
</dbReference>
<dbReference type="GO" id="GO:0005615">
    <property type="term" value="C:extracellular space"/>
    <property type="evidence" value="ECO:0007669"/>
    <property type="project" value="TreeGrafter"/>
</dbReference>
<keyword evidence="4" id="KW-1185">Reference proteome</keyword>
<dbReference type="InterPro" id="IPR024868">
    <property type="entry name" value="FJX1/FJ"/>
</dbReference>